<comment type="similarity">
    <text evidence="1">Belongs to the short-chain dehydrogenases/reductases (SDR) family.</text>
</comment>
<evidence type="ECO:0000256" key="2">
    <source>
        <dbReference type="ARBA" id="ARBA00023002"/>
    </source>
</evidence>
<dbReference type="OrthoDB" id="5457012at2"/>
<dbReference type="RefSeq" id="WP_079640036.1">
    <property type="nucleotide sequence ID" value="NZ_FUYP01000039.1"/>
</dbReference>
<dbReference type="Proteomes" id="UP000190044">
    <property type="component" value="Unassembled WGS sequence"/>
</dbReference>
<evidence type="ECO:0000256" key="4">
    <source>
        <dbReference type="ARBA" id="ARBA00023098"/>
    </source>
</evidence>
<dbReference type="NCBIfam" id="NF005559">
    <property type="entry name" value="PRK07231.1"/>
    <property type="match status" value="1"/>
</dbReference>
<organism evidence="6 7">
    <name type="scientific">Sphingopyxis flava</name>
    <dbReference type="NCBI Taxonomy" id="1507287"/>
    <lineage>
        <taxon>Bacteria</taxon>
        <taxon>Pseudomonadati</taxon>
        <taxon>Pseudomonadota</taxon>
        <taxon>Alphaproteobacteria</taxon>
        <taxon>Sphingomonadales</taxon>
        <taxon>Sphingomonadaceae</taxon>
        <taxon>Sphingopyxis</taxon>
    </lineage>
</organism>
<protein>
    <submittedName>
        <fullName evidence="6">NAD(P)-dependent dehydrogenase, short-chain alcohol dehydrogenase family</fullName>
    </submittedName>
</protein>
<evidence type="ECO:0000313" key="6">
    <source>
        <dbReference type="EMBL" id="SKB97218.1"/>
    </source>
</evidence>
<accession>A0A1T5FM99</accession>
<evidence type="ECO:0000256" key="5">
    <source>
        <dbReference type="ARBA" id="ARBA00023221"/>
    </source>
</evidence>
<dbReference type="PRINTS" id="PR00081">
    <property type="entry name" value="GDHRDH"/>
</dbReference>
<dbReference type="EMBL" id="FUYP01000039">
    <property type="protein sequence ID" value="SKB97218.1"/>
    <property type="molecule type" value="Genomic_DNA"/>
</dbReference>
<sequence length="274" mass="28268">MPNSQGRLAGKVAIVTAGASGIGRATVRRFAVEGATVICADINADAGQALVSELDGGPGKVAFRKVDILEEDDIKGAVDFAMSEFGQLDIQFNNFGADASMGPLEDVTADAWDRTFALCLRSVFFGMKHAIPAMRQGGGGSIISTGSVGGREGRAEPGIHAYCAAKAAIENLSQSVAVAVGKDNIRVNTLHPGWTLTEAIRAAFGSEETAIRHLDGVALLPKVGRPEDLAAVATFLASDDSAWVTGQAITADGGQSAIPTARPSLELFAKVGTD</sequence>
<evidence type="ECO:0000256" key="1">
    <source>
        <dbReference type="ARBA" id="ARBA00006484"/>
    </source>
</evidence>
<dbReference type="Gene3D" id="3.40.50.720">
    <property type="entry name" value="NAD(P)-binding Rossmann-like Domain"/>
    <property type="match status" value="1"/>
</dbReference>
<proteinExistence type="inferred from homology"/>
<keyword evidence="3" id="KW-0520">NAD</keyword>
<dbReference type="InterPro" id="IPR002347">
    <property type="entry name" value="SDR_fam"/>
</dbReference>
<gene>
    <name evidence="6" type="ORF">SAMN06295937_103913</name>
</gene>
<dbReference type="GO" id="GO:0016491">
    <property type="term" value="F:oxidoreductase activity"/>
    <property type="evidence" value="ECO:0007669"/>
    <property type="project" value="UniProtKB-KW"/>
</dbReference>
<name>A0A1T5FM99_9SPHN</name>
<dbReference type="Pfam" id="PF13561">
    <property type="entry name" value="adh_short_C2"/>
    <property type="match status" value="1"/>
</dbReference>
<dbReference type="FunFam" id="3.40.50.720:FF:000084">
    <property type="entry name" value="Short-chain dehydrogenase reductase"/>
    <property type="match status" value="1"/>
</dbReference>
<dbReference type="InterPro" id="IPR036291">
    <property type="entry name" value="NAD(P)-bd_dom_sf"/>
</dbReference>
<keyword evidence="5" id="KW-0753">Steroid metabolism</keyword>
<evidence type="ECO:0000313" key="7">
    <source>
        <dbReference type="Proteomes" id="UP000190044"/>
    </source>
</evidence>
<dbReference type="GO" id="GO:0008202">
    <property type="term" value="P:steroid metabolic process"/>
    <property type="evidence" value="ECO:0007669"/>
    <property type="project" value="UniProtKB-KW"/>
</dbReference>
<keyword evidence="7" id="KW-1185">Reference proteome</keyword>
<dbReference type="PANTHER" id="PTHR43180">
    <property type="entry name" value="3-OXOACYL-(ACYL-CARRIER-PROTEIN) REDUCTASE (AFU_ORTHOLOGUE AFUA_6G11210)"/>
    <property type="match status" value="1"/>
</dbReference>
<dbReference type="PRINTS" id="PR00080">
    <property type="entry name" value="SDRFAMILY"/>
</dbReference>
<dbReference type="PANTHER" id="PTHR43180:SF28">
    <property type="entry name" value="NAD(P)-BINDING ROSSMANN-FOLD SUPERFAMILY PROTEIN"/>
    <property type="match status" value="1"/>
</dbReference>
<keyword evidence="4" id="KW-0443">Lipid metabolism</keyword>
<keyword evidence="2" id="KW-0560">Oxidoreductase</keyword>
<dbReference type="SUPFAM" id="SSF51735">
    <property type="entry name" value="NAD(P)-binding Rossmann-fold domains"/>
    <property type="match status" value="1"/>
</dbReference>
<reference evidence="7" key="1">
    <citation type="submission" date="2017-02" db="EMBL/GenBank/DDBJ databases">
        <authorList>
            <person name="Varghese N."/>
            <person name="Submissions S."/>
        </authorList>
    </citation>
    <scope>NUCLEOTIDE SEQUENCE [LARGE SCALE GENOMIC DNA]</scope>
    <source>
        <strain evidence="7">R11H</strain>
    </source>
</reference>
<evidence type="ECO:0000256" key="3">
    <source>
        <dbReference type="ARBA" id="ARBA00023027"/>
    </source>
</evidence>
<dbReference type="AlphaFoldDB" id="A0A1T5FM99"/>